<name>A0ABP1HTA7_9EUKA</name>
<protein>
    <submittedName>
        <fullName evidence="1">Hypothetical_protein</fullName>
    </submittedName>
</protein>
<gene>
    <name evidence="1" type="ORF">HINF_LOCUS16803</name>
</gene>
<evidence type="ECO:0000313" key="1">
    <source>
        <dbReference type="EMBL" id="CAL6000649.1"/>
    </source>
</evidence>
<dbReference type="Proteomes" id="UP001642409">
    <property type="component" value="Unassembled WGS sequence"/>
</dbReference>
<reference evidence="1 2" key="1">
    <citation type="submission" date="2024-07" db="EMBL/GenBank/DDBJ databases">
        <authorList>
            <person name="Akdeniz Z."/>
        </authorList>
    </citation>
    <scope>NUCLEOTIDE SEQUENCE [LARGE SCALE GENOMIC DNA]</scope>
</reference>
<evidence type="ECO:0000313" key="2">
    <source>
        <dbReference type="Proteomes" id="UP001642409"/>
    </source>
</evidence>
<comment type="caution">
    <text evidence="1">The sequence shown here is derived from an EMBL/GenBank/DDBJ whole genome shotgun (WGS) entry which is preliminary data.</text>
</comment>
<organism evidence="1 2">
    <name type="scientific">Hexamita inflata</name>
    <dbReference type="NCBI Taxonomy" id="28002"/>
    <lineage>
        <taxon>Eukaryota</taxon>
        <taxon>Metamonada</taxon>
        <taxon>Diplomonadida</taxon>
        <taxon>Hexamitidae</taxon>
        <taxon>Hexamitinae</taxon>
        <taxon>Hexamita</taxon>
    </lineage>
</organism>
<sequence>MNPIVFNPEAFNPVPMNVFARSIIKSQKGTIRRRSFAEGATSTTLPPLLKKNVSEEQTPINKLVSSSNDSLQVFGDTFFELDALTLKLHTPLEKSDDVDFFEDTFQVNRNIDLIQLFSKYL</sequence>
<dbReference type="EMBL" id="CAXDID020000041">
    <property type="protein sequence ID" value="CAL6000649.1"/>
    <property type="molecule type" value="Genomic_DNA"/>
</dbReference>
<keyword evidence="2" id="KW-1185">Reference proteome</keyword>
<proteinExistence type="predicted"/>
<accession>A0ABP1HTA7</accession>